<evidence type="ECO:0000259" key="5">
    <source>
        <dbReference type="PROSITE" id="PS50853"/>
    </source>
</evidence>
<dbReference type="SUPFAM" id="SSF141072">
    <property type="entry name" value="CalX-like"/>
    <property type="match status" value="1"/>
</dbReference>
<dbReference type="SMART" id="SM00320">
    <property type="entry name" value="WD40"/>
    <property type="match status" value="6"/>
</dbReference>
<dbReference type="InterPro" id="IPR003961">
    <property type="entry name" value="FN3_dom"/>
</dbReference>
<dbReference type="GO" id="GO:0005509">
    <property type="term" value="F:calcium ion binding"/>
    <property type="evidence" value="ECO:0007669"/>
    <property type="project" value="InterPro"/>
</dbReference>
<dbReference type="SUPFAM" id="SSF53474">
    <property type="entry name" value="alpha/beta-Hydrolases"/>
    <property type="match status" value="1"/>
</dbReference>
<feature type="domain" description="Fibronectin type-III" evidence="5">
    <location>
        <begin position="5139"/>
        <end position="5229"/>
    </location>
</feature>
<dbReference type="SUPFAM" id="SSF49785">
    <property type="entry name" value="Galactose-binding domain-like"/>
    <property type="match status" value="1"/>
</dbReference>
<dbReference type="SMART" id="SM00237">
    <property type="entry name" value="Calx_beta"/>
    <property type="match status" value="1"/>
</dbReference>
<protein>
    <submittedName>
        <fullName evidence="6">Fibronectin type III domain protein</fullName>
    </submittedName>
</protein>
<feature type="compositionally biased region" description="Polar residues" evidence="4">
    <location>
        <begin position="2166"/>
        <end position="2186"/>
    </location>
</feature>
<dbReference type="Pfam" id="PF17963">
    <property type="entry name" value="Big_9"/>
    <property type="match status" value="3"/>
</dbReference>
<name>A0A517Q7D3_9PLAN</name>
<dbReference type="Proteomes" id="UP000315647">
    <property type="component" value="Chromosome"/>
</dbReference>
<dbReference type="InterPro" id="IPR001343">
    <property type="entry name" value="Hemolysn_Ca-bd"/>
</dbReference>
<dbReference type="GO" id="GO:0007154">
    <property type="term" value="P:cell communication"/>
    <property type="evidence" value="ECO:0007669"/>
    <property type="project" value="InterPro"/>
</dbReference>
<feature type="domain" description="Fibronectin type-III" evidence="5">
    <location>
        <begin position="4110"/>
        <end position="4203"/>
    </location>
</feature>
<dbReference type="Gene3D" id="2.130.10.10">
    <property type="entry name" value="YVTN repeat-like/Quinoprotein amine dehydrogenase"/>
    <property type="match status" value="1"/>
</dbReference>
<dbReference type="InterPro" id="IPR038081">
    <property type="entry name" value="CalX-like_sf"/>
</dbReference>
<dbReference type="InterPro" id="IPR001680">
    <property type="entry name" value="WD40_rpt"/>
</dbReference>
<dbReference type="Pfam" id="PF03160">
    <property type="entry name" value="Calx-beta"/>
    <property type="match status" value="1"/>
</dbReference>
<feature type="compositionally biased region" description="Basic and acidic residues" evidence="4">
    <location>
        <begin position="3634"/>
        <end position="3650"/>
    </location>
</feature>
<dbReference type="InterPro" id="IPR033803">
    <property type="entry name" value="CBD-like_Golvesin-Xly"/>
</dbReference>
<sequence>MLIPYWLNSFLFRYCHKGQGGRSVRRLRRRNYSHSPAMIKIAAAERLEERLLLTAEIVNVAGTAGADHFLLQMNQDGDTLELLNGEAIVQSVLLSDVGEINIYGGAGYDTLEVNLESGLPFPLEGIHFDGEADGGALLLTQGSSSEVFSTITHTLTDHQAGSISIDSQTVSFSNAEKVTDHLIANSRQFIYLGVSEFITLSDAGTPDDGDSRIDSTSGPEVFFNSTVQEISVSTGTGADEIHVQRLDQLFSSHLNILGDESDQVKLEGPELHMGDHRLQITGQTITVASHLSSDSGQIVLDAARNIVLQNGSTLETVDGDLTLLANSDASAVGDFSGITAYNTAIVTTGTGGISLTGTGANDVTSPGFLSNGHNGIMLYAGTSIRSTSAEADAGQIYLTGTGGVGIDSNKGIAASKANISSVAGDIDLTGRGGSNAAGGFNDGILLSDTTISSEGIGSVAAAISLTGVGGSGVMGNSGVSLTGTYDVTFAAGIQSINGDIAISGTGGGGDHSLNNVGILLKNFNISSTGTGPDAATITLIGMGGEGTSYNYGVSLYPSIGTSKVTSINSIDGDIYISGQGGGLTNLGVNMTQSLVSSSGAGADAAEITIISGGTYLFRNATRMESAAGNINISVNQDEENQSSSFVMTDSSLINSGQGNLHLDADEDIYLTRLISQQMVQVDASQGSIFDNDDENPEVYANTVSLNAMHSVGTAENPLEVSAQHQTASGTVHVTNSFFKKLIGVGDADFSTSGTWTASNQTPTSQSQLIASGTDIDTATWIFSNLIPGIYRLSGFWMTDENNAENAELSVSGIAGGEVKQYIDQRRLSADLTDGNVSWQDLGFFVVDADGTIAVSLSDNQANGNVVAGAMRIEKMDSLVSITGVEVDEDSGTAELTVTSSQAVGSSFSLSYVTIDRTATAGTDYTETSGTLDFMGTTDGESHTIIVPLIDDSNLELTKMFQVALSDLSAEANLALVHDLATVVIRNDDGVVIAEDAGEQIIQLDDISALDSNSQVIAVSAVSGDSSLILQPIVEFTPGSSSATLKFRPEQDAHGSTQMMVITTDDQGNQVTSTIPVLVQSVNDPPVAIDDTFYINESSDLAAVNVFAANSSSADHDPDGQPFVVSAVQGGRVGTLFILTSGALLTIDSNGDLNYDPHQQFESLAENESATDSFTYTISDTDGATSVATVTVVISGENDAPVVSNSIVMTYSEDDAVDSLNLLSDASDPDVSDSLGISNLVWSGDAGGVSVNGTTLTVDPGYFNALSLGETAVLSGTYEVVDSQGAAVAQSVTLTFEGANDAPVAGDAIAVNYSEDDAVGTLDLLRDASDPDTSDSLGISNLVWSGDAGGVSVNGTTLTVDPGYFNDLAAGETAVLSGTYDVVDPQGGVVAQSVTLTFEGQNDAPVVSDSIAVTYSEDDAVGSLDLLEHASDPDTGDSLGIGNLVWSGDAGGVSVNGTTLTVDPGYFNRLAAGVSAVLTGTYDVVDAHGVSVTQSVTLTFEGHNDAPVVSDSIAVSYSEDDQPVSIDLLSQVSDPDSGDLLSITNLIWNGNAGGATLSGTMLNINPGYYNGLAAGTSETVSGSFDISDGKGGTVSQTVTFSIAGANDDPSVVDSINITFAEDAPVATVDLLVGSSDPDAGEVLAIRNLTWSGNAGGIVVEGTELQVDPGYYDYLIQDATEVITGSYEIIDSAGSAVSQTISLTITGLTDPAEIFGQIVVTDQVLDYHDTVSFSLTGAATFLGSVTAASTNQEIISDQDISLTWEGGDLRVGINHQSDDYGLSVIRLFSDGEVVHEFSVIVLPPETVTQQQAGSLNLGFDFEEIPAEGASADEELDPTTIINVSYNDRALAYLVAHGHVSTGDAMRLANPVRRRSYYDSSELEGISLETLHSPAGDTGTERQTTQRQTIYGGISENVEGGGSGTGEPDEFDKFAQVVQQASNITKVIESTEKDPIDKLAKVYLVPSVGVIVKQVFIAVDKIIDAADKDNNIDLSASGELVGGVTDLTIEMCELAIAISVKKNPVKTAFQTVQFISAATNLTNTVRHMIDSAQTGKVVEAALESPNQVVEESVRLVAELGEKTGLNELMTKSSATRDLGNNLKGYVAGSAESGDVLAAGAQTYQKVAVAKEYIDTTTQIAEHIEDIWNELFGPDDLYIDKDGIERSWSADQTRGLTQGRNHENVTTGSGNDKVITGSGNDKVETNAGDDNVNVKEGDNRVDTGSGNDIVRDGSGDSFIRTGKGADFVEDLGGNDRIDLGKGIDELVYPTRNIGRDLLFDSGRSGTIRLQAVERNEISLLKQGDDLTISVADTGGLLNDQIRIVDFFRNHETDWTVVTQDGTPLDLRRETGQIRYEHAAELALRTYSDISTYKDSLPADLAHYKTIKDPISGLHAEVFVHQSEVGQAPTQIYVSIQGTFFLDVRDLVADLTAGRYQATALINALDAEFTPEQLKSITFFGQSLGGPVGQWAGVHYAAHNVPFVNVITLNSPEISGLIETVIRDKNPGFSPGFENLSTTHIVDLNDYISKIGWWSGDGLGTSTWVTWEHPEHRPGGIPVISDLLQTHTPPITDFTEGEVEFTVLTPEAVQKHLRFESVEDTTHGLIRVNELTSATLSFFEILFPDQTLDFESIQTQNETWDSDYVDRLSPENLTLATYSRKFDFGTTQSNLAQGYERVTDQTLYVPGQALYGWEQITDDMNAVDRGRATSENRDFVATQGNTFIVDLSGSGIDLSQPRTYNVSFTTGDRDQLRESMVYYVNGFHYETIVTMPGQFLTHGMQLTTSDSKLTFTIKDRGGNSAKAIINSLSIELVAFGSPAPETTVIRDDPSVVVLTHGYTIPSGVAAIADVIKETVKETIAAAKDVYAVASAFKRGGKVLAILKATEITLRRVKEALEKDDDSVRANSRVHDWVFDAAESFATMSQRFRLGKLDANVIPVEFDKVLDAINAGKSGEQLLKYWKGSRDFLALDWTDESSDGSGIFEINDFDEIAHRNAVETGAFIYHKLLQAWIDKLQGDDPELKLDVLLVSHSYGYNVNRKLAERLSYHKIADDIDYLKVVALDPVSMKPDELVGAKRESDRLNWYHPELTPEVDAVTNYYQTKGVFHTKFTSVALAGGQIGAAIHELAGRIEDQIVFGRPLDGREGGGSAGFYNRQARIFDLDSLDEILRFRHWDPNEVELSSAELTDIEFSRDGSLVAASGKDGIVTVRYVDDVSAEDWDQPGNPPVAGDVKFVVWGQEAIVRSLAFVEMEVDGEWKEFLLTISAARNSENTDIDKNKVLLTDVETGLPVWQGRDIQGTQVEASPSGKTIVSTDANGNAKIWIRDDESLTFEKHGDIVEAHPGQGGAYITDVYVINDKYFVTAGGPTKRVKLFEITDDGAKQVDVVPFDNPGEGKVRNLDYDPYNGILAVAAGQQLSLWKLDRELGKLVSLSAEASSSHEKFVIADHVGAIQGIAFSKPDFLLDEQGGYHGDRVITLDGQEYEIERHPEGDIDVEKLSALLAAHGKNSLTGLQLVTGGEDRTVFRYALDRLDIGSVQEETVISGAMLPIREIALSPDGSRVAIVGQDNTDSDYGGPVKDIDVTSMIDKRLGFSLSELFIGGLREHNEVPKYYLEDVLSTEGESYFWQRNNEAASRPGDLPKDRNLALPPNKRDNKPDVDVAPIELYVRPGKEVVIKPLQYLLEVDRTDYTSTNTIDDVTVVYDKDDNAVGEIRNKKSGGKTLPNVFIFQAYDETDGLDFSDPARREYVGLFNWDYAGLFNSEGEQRTGSAVIKFRIINHQPIAYTDVIELHPGRSVTDFRPRKNDYDFDNDDFGLIPFPAEKQDLIYVLESGQQYTVGTVRRTPGNPAGSGIDIDVTISHEDLEDLLILVGQDSITVEISYQVQEKKYKAISEGTIKVQLQLQSGPTDVYKSELGADQVRINWQPVSWNADKYVIQQYDSQLMDWVKYAEVQGKNADSKLVALDPDVDEYWFRVVAVNEYRRHASYEGDGPGGLQVVPPEYVSPSHVVMEVQAPGKVEVAWDKVFWNAGKYLIDLYEVVENENGELITVPGDQQYEFNPEFNKHKEVDAGESASVVFKNLTPARTYFAKVTAKRGDLEFSKYADYPVTTSNKEIPGGINIVNLGPRKVKVSWATVGYAEKYRVVAMDPMQPLDANRIVEVTGAGSGNAHSAVLSGLSPDTSYVVIVEAKDNKSGDWVSVASLDYPPVVITNEDAQGTGSPVEVDGVGTTEFILLQDFDSTLRLPSTEGLFVETQFSIVNLSNHEFTVESADGRNINFLGEESNSHTFTPAIAARAIDSEDRAGGGIIVYHFVTIDPLDNGTVIWKIESGDNTSKARLIQTPEFHAIEEGSFEVDSVQSFPKRPVIVWNTPFWQVDRHKLQVFEVVLDGEDQPVRDANGNYLLGREIEDQRVNKQVDSSSPVERSHQFKGLSAGTSYVVRITTFGERTVSEEFLMETTSQQSPTNVLYRDLTLNGFTATWTEVKWNVQQYRVSFAEVGANGEVDESTREYRYVNNDKSSKVIDGLKSGVMYQFTVEARTADPDAETEWIANTSENITTVTILSADKLSISGLKLEAAHNRQLDLSWTALGFTPESLYFEYAPPGSGNWVAVPGGTVNNVSTTTKTLEGLGLNTSYDIQLVATVTDSAGTTHHIRSNQITESTEWSIIDLDRITETEVRVQFPRVATSTKYDIFVYLAGDDTPYQSKTGLDDGPADPRFTNVELLKPDTAYEIEVVARDGSTVLGTTQRKGFSTTPMSVVTGLTTANPTEYSVDVSWDPLNWTPDNQYLEVKRSDSDDWTAISRISIGKSQTSITVTNLDNNVSYDFRHVVAVNTKTGEETRNSSVESETTGHAVLNLTNVTVTGKRRMFVEWQEITYPASRLEIQVLQVDENDNPINGEDWHKASSGGTITDVSRTSKEISELVPGAHYRVRVVAFSDTFQNPVISNELSRTTEAFPVITGLDVSNRKIDGATVEWTRLETLDNDAHVTKNVIEVYLNGSLVSDSDEAGAGSGAKQSLKISGLASATQYEFKVVSYNGDIKLSESALYEFTTLFNGVSVDEESPYSAQANWPQFAGSSATDYRIRVLEPGTDNVISEKTVNIGSGFRKSTIDGLTPDTPYEMLVEVLKNQTVLSFSNRAAFRTTPAGLSGVNVSEVRRFSMDIGWNSVSEWANWTKVQWRKAGTSSWNGSGSLSGTRTAYSITGLQNNTQYEIKVSAGGNGLNYEVSLTKTTPDFVKPSAPGFTDVQTRQLTINWTHNDPAGAPDSYAILRNGQKIAEVGSNVRSYTDTGLTSGTSYTYMIRAKYALKNIDGTSATRSTLAVNHVAATITGISNVRSKKVDISWSFAGDISEVEKFTIHRNNSSKDQLSLTNPANYPGQTSFKKEIDRNADARWWIFVRVRFKDGTIVDSVLIQLP</sequence>
<dbReference type="InterPro" id="IPR029058">
    <property type="entry name" value="AB_hydrolase_fold"/>
</dbReference>
<dbReference type="Pfam" id="PF17803">
    <property type="entry name" value="Cadherin_4"/>
    <property type="match status" value="1"/>
</dbReference>
<dbReference type="InterPro" id="IPR013783">
    <property type="entry name" value="Ig-like_fold"/>
</dbReference>
<evidence type="ECO:0000256" key="3">
    <source>
        <dbReference type="ARBA" id="ARBA00022837"/>
    </source>
</evidence>
<dbReference type="InterPro" id="IPR011049">
    <property type="entry name" value="Serralysin-like_metalloprot_C"/>
</dbReference>
<dbReference type="SUPFAM" id="SSF49265">
    <property type="entry name" value="Fibronectin type III"/>
    <property type="match status" value="7"/>
</dbReference>
<dbReference type="EMBL" id="CP037421">
    <property type="protein sequence ID" value="QDT27539.1"/>
    <property type="molecule type" value="Genomic_DNA"/>
</dbReference>
<evidence type="ECO:0000256" key="4">
    <source>
        <dbReference type="SAM" id="MobiDB-lite"/>
    </source>
</evidence>
<reference evidence="6 7" key="1">
    <citation type="submission" date="2019-03" db="EMBL/GenBank/DDBJ databases">
        <title>Deep-cultivation of Planctomycetes and their phenomic and genomic characterization uncovers novel biology.</title>
        <authorList>
            <person name="Wiegand S."/>
            <person name="Jogler M."/>
            <person name="Boedeker C."/>
            <person name="Pinto D."/>
            <person name="Vollmers J."/>
            <person name="Rivas-Marin E."/>
            <person name="Kohn T."/>
            <person name="Peeters S.H."/>
            <person name="Heuer A."/>
            <person name="Rast P."/>
            <person name="Oberbeckmann S."/>
            <person name="Bunk B."/>
            <person name="Jeske O."/>
            <person name="Meyerdierks A."/>
            <person name="Storesund J.E."/>
            <person name="Kallscheuer N."/>
            <person name="Luecker S."/>
            <person name="Lage O.M."/>
            <person name="Pohl T."/>
            <person name="Merkel B.J."/>
            <person name="Hornburger P."/>
            <person name="Mueller R.-W."/>
            <person name="Bruemmer F."/>
            <person name="Labrenz M."/>
            <person name="Spormann A.M."/>
            <person name="Op den Camp H."/>
            <person name="Overmann J."/>
            <person name="Amann R."/>
            <person name="Jetten M.S.M."/>
            <person name="Mascher T."/>
            <person name="Medema M.H."/>
            <person name="Devos D.P."/>
            <person name="Kaster A.-K."/>
            <person name="Ovreas L."/>
            <person name="Rohde M."/>
            <person name="Galperin M.Y."/>
            <person name="Jogler C."/>
        </authorList>
    </citation>
    <scope>NUCLEOTIDE SEQUENCE [LARGE SCALE GENOMIC DNA]</scope>
    <source>
        <strain evidence="6 7">Enr10</strain>
    </source>
</reference>
<dbReference type="GO" id="GO:0016020">
    <property type="term" value="C:membrane"/>
    <property type="evidence" value="ECO:0007669"/>
    <property type="project" value="InterPro"/>
</dbReference>
<dbReference type="SMART" id="SM00060">
    <property type="entry name" value="FN3"/>
    <property type="match status" value="13"/>
</dbReference>
<feature type="domain" description="Fibronectin type-III" evidence="5">
    <location>
        <begin position="4753"/>
        <end position="4845"/>
    </location>
</feature>
<dbReference type="InterPro" id="IPR050991">
    <property type="entry name" value="ECM_Regulatory_Proteins"/>
</dbReference>
<feature type="domain" description="Fibronectin type-III" evidence="5">
    <location>
        <begin position="4457"/>
        <end position="4550"/>
    </location>
</feature>
<dbReference type="PANTHER" id="PTHR46708:SF2">
    <property type="entry name" value="FIBRONECTIN TYPE-III DOMAIN-CONTAINING PROTEIN"/>
    <property type="match status" value="1"/>
</dbReference>
<evidence type="ECO:0000256" key="2">
    <source>
        <dbReference type="ARBA" id="ARBA00022737"/>
    </source>
</evidence>
<dbReference type="NCBIfam" id="TIGR01965">
    <property type="entry name" value="VCBS_repeat"/>
    <property type="match status" value="2"/>
</dbReference>
<evidence type="ECO:0000313" key="7">
    <source>
        <dbReference type="Proteomes" id="UP000315647"/>
    </source>
</evidence>
<dbReference type="CDD" id="cd00063">
    <property type="entry name" value="FN3"/>
    <property type="match status" value="8"/>
</dbReference>
<dbReference type="SUPFAM" id="SSF51120">
    <property type="entry name" value="beta-Roll"/>
    <property type="match status" value="1"/>
</dbReference>
<dbReference type="InterPro" id="IPR040853">
    <property type="entry name" value="RapA2_cadherin-like"/>
</dbReference>
<keyword evidence="7" id="KW-1185">Reference proteome</keyword>
<dbReference type="InterPro" id="IPR036322">
    <property type="entry name" value="WD40_repeat_dom_sf"/>
</dbReference>
<keyword evidence="3" id="KW-0106">Calcium</keyword>
<dbReference type="PROSITE" id="PS50853">
    <property type="entry name" value="FN3"/>
    <property type="match status" value="7"/>
</dbReference>
<dbReference type="InterPro" id="IPR008979">
    <property type="entry name" value="Galactose-bd-like_sf"/>
</dbReference>
<gene>
    <name evidence="6" type="ORF">Enr10x_28570</name>
</gene>
<dbReference type="InterPro" id="IPR003644">
    <property type="entry name" value="Calx_beta"/>
</dbReference>
<feature type="region of interest" description="Disordered" evidence="4">
    <location>
        <begin position="3628"/>
        <end position="3650"/>
    </location>
</feature>
<dbReference type="InterPro" id="IPR010221">
    <property type="entry name" value="VCBS_dom"/>
</dbReference>
<dbReference type="Pfam" id="PF25275">
    <property type="entry name" value="Golvesin_C"/>
    <property type="match status" value="1"/>
</dbReference>
<evidence type="ECO:0000256" key="1">
    <source>
        <dbReference type="ARBA" id="ARBA00022729"/>
    </source>
</evidence>
<dbReference type="Gene3D" id="2.60.40.10">
    <property type="entry name" value="Immunoglobulins"/>
    <property type="match status" value="7"/>
</dbReference>
<dbReference type="Pfam" id="PF00041">
    <property type="entry name" value="fn3"/>
    <property type="match status" value="1"/>
</dbReference>
<feature type="region of interest" description="Disordered" evidence="4">
    <location>
        <begin position="2166"/>
        <end position="2230"/>
    </location>
</feature>
<dbReference type="SUPFAM" id="SSF50978">
    <property type="entry name" value="WD40 repeat-like"/>
    <property type="match status" value="1"/>
</dbReference>
<keyword evidence="2" id="KW-0677">Repeat</keyword>
<dbReference type="InterPro" id="IPR036116">
    <property type="entry name" value="FN3_sf"/>
</dbReference>
<feature type="compositionally biased region" description="Basic and acidic residues" evidence="4">
    <location>
        <begin position="2208"/>
        <end position="2217"/>
    </location>
</feature>
<feature type="domain" description="Fibronectin type-III" evidence="5">
    <location>
        <begin position="4953"/>
        <end position="5050"/>
    </location>
</feature>
<dbReference type="PANTHER" id="PTHR46708">
    <property type="entry name" value="TENASCIN"/>
    <property type="match status" value="1"/>
</dbReference>
<feature type="domain" description="Fibronectin type-III" evidence="5">
    <location>
        <begin position="4848"/>
        <end position="4950"/>
    </location>
</feature>
<dbReference type="InterPro" id="IPR015943">
    <property type="entry name" value="WD40/YVTN_repeat-like_dom_sf"/>
</dbReference>
<keyword evidence="1" id="KW-0732">Signal</keyword>
<proteinExistence type="predicted"/>
<evidence type="ECO:0000313" key="6">
    <source>
        <dbReference type="EMBL" id="QDT27539.1"/>
    </source>
</evidence>
<dbReference type="Pfam" id="PF00353">
    <property type="entry name" value="HemolysinCabind"/>
    <property type="match status" value="2"/>
</dbReference>
<organism evidence="6 7">
    <name type="scientific">Gimesia panareensis</name>
    <dbReference type="NCBI Taxonomy" id="2527978"/>
    <lineage>
        <taxon>Bacteria</taxon>
        <taxon>Pseudomonadati</taxon>
        <taxon>Planctomycetota</taxon>
        <taxon>Planctomycetia</taxon>
        <taxon>Planctomycetales</taxon>
        <taxon>Planctomycetaceae</taxon>
        <taxon>Gimesia</taxon>
    </lineage>
</organism>
<dbReference type="Gene3D" id="2.60.40.2030">
    <property type="match status" value="1"/>
</dbReference>
<accession>A0A517Q7D3</accession>
<feature type="domain" description="Fibronectin type-III" evidence="5">
    <location>
        <begin position="5232"/>
        <end position="5320"/>
    </location>
</feature>